<dbReference type="GO" id="GO:0043041">
    <property type="term" value="P:amino acid activation for nonribosomal peptide biosynthetic process"/>
    <property type="evidence" value="ECO:0007669"/>
    <property type="project" value="TreeGrafter"/>
</dbReference>
<dbReference type="SUPFAM" id="SSF47336">
    <property type="entry name" value="ACP-like"/>
    <property type="match status" value="1"/>
</dbReference>
<dbReference type="RefSeq" id="WP_136003419.1">
    <property type="nucleotide sequence ID" value="NZ_SRYW01000002.1"/>
</dbReference>
<dbReference type="GO" id="GO:0031177">
    <property type="term" value="F:phosphopantetheine binding"/>
    <property type="evidence" value="ECO:0007669"/>
    <property type="project" value="InterPro"/>
</dbReference>
<dbReference type="InterPro" id="IPR025110">
    <property type="entry name" value="AMP-bd_C"/>
</dbReference>
<keyword evidence="4" id="KW-0597">Phosphoprotein</keyword>
<reference evidence="6 7" key="1">
    <citation type="submission" date="2019-04" db="EMBL/GenBank/DDBJ databases">
        <title>Microbes associate with the intestines of laboratory mice.</title>
        <authorList>
            <person name="Navarre W."/>
            <person name="Wong E."/>
            <person name="Huang K."/>
            <person name="Tropini C."/>
            <person name="Ng K."/>
            <person name="Yu B."/>
        </authorList>
    </citation>
    <scope>NUCLEOTIDE SEQUENCE [LARGE SCALE GENOMIC DNA]</scope>
    <source>
        <strain evidence="6 7">NM62_B4-13</strain>
    </source>
</reference>
<dbReference type="GO" id="GO:0003824">
    <property type="term" value="F:catalytic activity"/>
    <property type="evidence" value="ECO:0007669"/>
    <property type="project" value="InterPro"/>
</dbReference>
<dbReference type="Pfam" id="PF00501">
    <property type="entry name" value="AMP-binding"/>
    <property type="match status" value="1"/>
</dbReference>
<dbReference type="AlphaFoldDB" id="A0A4S2D4Y0"/>
<dbReference type="GO" id="GO:0044550">
    <property type="term" value="P:secondary metabolite biosynthetic process"/>
    <property type="evidence" value="ECO:0007669"/>
    <property type="project" value="TreeGrafter"/>
</dbReference>
<name>A0A4S2D4Y0_STEMA</name>
<dbReference type="PANTHER" id="PTHR45527:SF1">
    <property type="entry name" value="FATTY ACID SYNTHASE"/>
    <property type="match status" value="1"/>
</dbReference>
<sequence length="1014" mass="107023">MQDEHTGYSLSEQQRTRLAARPADHAGRIGVHAWALGAGLDPARLQAAVSAVVDRHEILRTGYPVVQGFSESLQVVLPQARIDWLPSTGNLADDLALLVARAPLAVGTLEAIASTHAQGGHLLLRGTDLQFDAVSLAVFARHLQRELAGDTDAREDAIVQHADYAEWQQQQWPARAEGHADVHLQRILPFARPAAGAGRERGRVALTVPAALATQVLSPAQPGGARARLLFAWLQVLRRHQGDTLVHVDLEAPSRVAELDEAIGPYSQRVAVGVEVDPSHALGQALAQLEATVAAAAASVAFAPAASGGLAGFLHRVHVAAPVDAVHLVASHPADSEGALDLVCEQFGDRLQLMIQYDRGQYGDADAAVLGEQFLDALDAVCTSDLETPVAALSGRAAGTAASAVLHGPLLPPVAADRRGLAGLFLHAAAQSPARVALVRESQQLTYGDLERRSAQLAAHLAALGAGPERRVGVCLANPLDMIVAILAVLRCGATYLPLDVAYPQARLRYMLADAGAAWLIVDDRQAQADLCDGLPVTSLVFGDAMQTPAGHPGVDADLHPETAAYMIYTSGSTGQPKGVCVPHAAILASTAARGLGYRDPPQCFLLLSSFSFDSSIAGIFWTLGSGGTLVMTTPEVVHDITCLSELVRARQITHTLMVPSLYATLLSSGDPATLTSLRTVIVAGEACPPALVERHRALLPATALFNEYGPTETAVWCTVEDLGAGGPRVGIGAPTAGTRIYLLDGHGDAVPVGVVGEVHIGGAGVARGYAGRADATAERYLPDPFGTGPGARLYRSGDLARALADGRLDYVGRIDAQVKIRGHRIELGEVESQLAQHPAVAQCAVVARGQAGEQVLIAYWSAHADAAADVLQLHDHMRHRLPSHMLPQDYLQMDALPRTANGKIDRGALPDPDQLRATSVHVAPEPGIETRLAALWEALLGVEGIGRNDNFFKRGGHSLLAMQLISRIRDAFDVEARIKLIFDHPELSAMAVQLQALIEETADAGPALDVLEL</sequence>
<dbReference type="Gene3D" id="1.10.1200.10">
    <property type="entry name" value="ACP-like"/>
    <property type="match status" value="1"/>
</dbReference>
<dbReference type="InterPro" id="IPR045851">
    <property type="entry name" value="AMP-bd_C_sf"/>
</dbReference>
<dbReference type="Gene3D" id="3.30.300.30">
    <property type="match status" value="1"/>
</dbReference>
<dbReference type="Pfam" id="PF00668">
    <property type="entry name" value="Condensation"/>
    <property type="match status" value="1"/>
</dbReference>
<dbReference type="InterPro" id="IPR020845">
    <property type="entry name" value="AMP-binding_CS"/>
</dbReference>
<dbReference type="NCBIfam" id="TIGR01733">
    <property type="entry name" value="AA-adenyl-dom"/>
    <property type="match status" value="1"/>
</dbReference>
<evidence type="ECO:0000313" key="7">
    <source>
        <dbReference type="Proteomes" id="UP000306631"/>
    </source>
</evidence>
<comment type="cofactor">
    <cofactor evidence="1">
        <name>pantetheine 4'-phosphate</name>
        <dbReference type="ChEBI" id="CHEBI:47942"/>
    </cofactor>
</comment>
<dbReference type="InterPro" id="IPR023213">
    <property type="entry name" value="CAT-like_dom_sf"/>
</dbReference>
<dbReference type="PANTHER" id="PTHR45527">
    <property type="entry name" value="NONRIBOSOMAL PEPTIDE SYNTHETASE"/>
    <property type="match status" value="1"/>
</dbReference>
<dbReference type="Gene3D" id="3.30.559.10">
    <property type="entry name" value="Chloramphenicol acetyltransferase-like domain"/>
    <property type="match status" value="1"/>
</dbReference>
<evidence type="ECO:0000256" key="3">
    <source>
        <dbReference type="ARBA" id="ARBA00022450"/>
    </source>
</evidence>
<dbReference type="SMART" id="SM00823">
    <property type="entry name" value="PKS_PP"/>
    <property type="match status" value="1"/>
</dbReference>
<dbReference type="FunFam" id="3.40.50.980:FF:000001">
    <property type="entry name" value="Non-ribosomal peptide synthetase"/>
    <property type="match status" value="1"/>
</dbReference>
<dbReference type="Gene3D" id="3.40.50.980">
    <property type="match status" value="2"/>
</dbReference>
<dbReference type="FunFam" id="1.10.1200.10:FF:000005">
    <property type="entry name" value="Nonribosomal peptide synthetase 1"/>
    <property type="match status" value="1"/>
</dbReference>
<dbReference type="InterPro" id="IPR000873">
    <property type="entry name" value="AMP-dep_synth/lig_dom"/>
</dbReference>
<dbReference type="SUPFAM" id="SSF56801">
    <property type="entry name" value="Acetyl-CoA synthetase-like"/>
    <property type="match status" value="1"/>
</dbReference>
<evidence type="ECO:0000259" key="5">
    <source>
        <dbReference type="PROSITE" id="PS50075"/>
    </source>
</evidence>
<dbReference type="SUPFAM" id="SSF52777">
    <property type="entry name" value="CoA-dependent acyltransferases"/>
    <property type="match status" value="2"/>
</dbReference>
<dbReference type="EMBL" id="SRYW01000002">
    <property type="protein sequence ID" value="TGY36628.1"/>
    <property type="molecule type" value="Genomic_DNA"/>
</dbReference>
<dbReference type="FunFam" id="3.30.300.30:FF:000010">
    <property type="entry name" value="Enterobactin synthetase component F"/>
    <property type="match status" value="1"/>
</dbReference>
<dbReference type="InterPro" id="IPR036736">
    <property type="entry name" value="ACP-like_sf"/>
</dbReference>
<dbReference type="InterPro" id="IPR010071">
    <property type="entry name" value="AA_adenyl_dom"/>
</dbReference>
<organism evidence="6 7">
    <name type="scientific">Stenotrophomonas maltophilia</name>
    <name type="common">Pseudomonas maltophilia</name>
    <name type="synonym">Xanthomonas maltophilia</name>
    <dbReference type="NCBI Taxonomy" id="40324"/>
    <lineage>
        <taxon>Bacteria</taxon>
        <taxon>Pseudomonadati</taxon>
        <taxon>Pseudomonadota</taxon>
        <taxon>Gammaproteobacteria</taxon>
        <taxon>Lysobacterales</taxon>
        <taxon>Lysobacteraceae</taxon>
        <taxon>Stenotrophomonas</taxon>
        <taxon>Stenotrophomonas maltophilia group</taxon>
    </lineage>
</organism>
<feature type="domain" description="Carrier" evidence="5">
    <location>
        <begin position="924"/>
        <end position="999"/>
    </location>
</feature>
<evidence type="ECO:0000256" key="4">
    <source>
        <dbReference type="ARBA" id="ARBA00022553"/>
    </source>
</evidence>
<dbReference type="InterPro" id="IPR001242">
    <property type="entry name" value="Condensation_dom"/>
</dbReference>
<dbReference type="InterPro" id="IPR020806">
    <property type="entry name" value="PKS_PP-bd"/>
</dbReference>
<dbReference type="Gene3D" id="3.30.559.30">
    <property type="entry name" value="Nonribosomal peptide synthetase, condensation domain"/>
    <property type="match status" value="1"/>
</dbReference>
<comment type="caution">
    <text evidence="6">The sequence shown here is derived from an EMBL/GenBank/DDBJ whole genome shotgun (WGS) entry which is preliminary data.</text>
</comment>
<dbReference type="OrthoDB" id="9757559at2"/>
<dbReference type="InterPro" id="IPR009081">
    <property type="entry name" value="PP-bd_ACP"/>
</dbReference>
<evidence type="ECO:0000256" key="2">
    <source>
        <dbReference type="ARBA" id="ARBA00006432"/>
    </source>
</evidence>
<gene>
    <name evidence="6" type="ORF">E5352_03805</name>
</gene>
<dbReference type="Pfam" id="PF00550">
    <property type="entry name" value="PP-binding"/>
    <property type="match status" value="1"/>
</dbReference>
<dbReference type="PROSITE" id="PS00455">
    <property type="entry name" value="AMP_BINDING"/>
    <property type="match status" value="1"/>
</dbReference>
<proteinExistence type="inferred from homology"/>
<keyword evidence="3" id="KW-0596">Phosphopantetheine</keyword>
<dbReference type="GO" id="GO:0005737">
    <property type="term" value="C:cytoplasm"/>
    <property type="evidence" value="ECO:0007669"/>
    <property type="project" value="TreeGrafter"/>
</dbReference>
<evidence type="ECO:0000256" key="1">
    <source>
        <dbReference type="ARBA" id="ARBA00001957"/>
    </source>
</evidence>
<accession>A0A4S2D4Y0</accession>
<dbReference type="Proteomes" id="UP000306631">
    <property type="component" value="Unassembled WGS sequence"/>
</dbReference>
<dbReference type="Gene3D" id="2.30.38.10">
    <property type="entry name" value="Luciferase, Domain 3"/>
    <property type="match status" value="1"/>
</dbReference>
<dbReference type="PROSITE" id="PS50075">
    <property type="entry name" value="CARRIER"/>
    <property type="match status" value="1"/>
</dbReference>
<protein>
    <submittedName>
        <fullName evidence="6">Non-ribosomal peptide synthetase</fullName>
    </submittedName>
</protein>
<dbReference type="Pfam" id="PF13193">
    <property type="entry name" value="AMP-binding_C"/>
    <property type="match status" value="1"/>
</dbReference>
<comment type="similarity">
    <text evidence="2">Belongs to the ATP-dependent AMP-binding enzyme family.</text>
</comment>
<dbReference type="CDD" id="cd05930">
    <property type="entry name" value="A_NRPS"/>
    <property type="match status" value="1"/>
</dbReference>
<evidence type="ECO:0000313" key="6">
    <source>
        <dbReference type="EMBL" id="TGY36628.1"/>
    </source>
</evidence>